<name>A0ABR3ZET3_9PEZI</name>
<organism evidence="4 5">
    <name type="scientific">Sporothrix stenoceras</name>
    <dbReference type="NCBI Taxonomy" id="5173"/>
    <lineage>
        <taxon>Eukaryota</taxon>
        <taxon>Fungi</taxon>
        <taxon>Dikarya</taxon>
        <taxon>Ascomycota</taxon>
        <taxon>Pezizomycotina</taxon>
        <taxon>Sordariomycetes</taxon>
        <taxon>Sordariomycetidae</taxon>
        <taxon>Ophiostomatales</taxon>
        <taxon>Ophiostomataceae</taxon>
        <taxon>Sporothrix</taxon>
    </lineage>
</organism>
<evidence type="ECO:0000256" key="2">
    <source>
        <dbReference type="ARBA" id="ARBA00022857"/>
    </source>
</evidence>
<accession>A0ABR3ZET3</accession>
<reference evidence="4 5" key="1">
    <citation type="journal article" date="2024" name="IMA Fungus">
        <title>IMA Genome - F19 : A genome assembly and annotation guide to empower mycologists, including annotated draft genome sequences of Ceratocystis pirilliformis, Diaporthe australafricana, Fusarium ophioides, Paecilomyces lecythidis, and Sporothrix stenoceras.</title>
        <authorList>
            <person name="Aylward J."/>
            <person name="Wilson A.M."/>
            <person name="Visagie C.M."/>
            <person name="Spraker J."/>
            <person name="Barnes I."/>
            <person name="Buitendag C."/>
            <person name="Ceriani C."/>
            <person name="Del Mar Angel L."/>
            <person name="du Plessis D."/>
            <person name="Fuchs T."/>
            <person name="Gasser K."/>
            <person name="Kramer D."/>
            <person name="Li W."/>
            <person name="Munsamy K."/>
            <person name="Piso A."/>
            <person name="Price J.L."/>
            <person name="Sonnekus B."/>
            <person name="Thomas C."/>
            <person name="van der Nest A."/>
            <person name="van Dijk A."/>
            <person name="van Heerden A."/>
            <person name="van Vuuren N."/>
            <person name="Yilmaz N."/>
            <person name="Duong T.A."/>
            <person name="van der Merwe N.A."/>
            <person name="Wingfield M.J."/>
            <person name="Wingfield B.D."/>
        </authorList>
    </citation>
    <scope>NUCLEOTIDE SEQUENCE [LARGE SCALE GENOMIC DNA]</scope>
    <source>
        <strain evidence="4 5">CMW 5346</strain>
    </source>
</reference>
<dbReference type="InterPro" id="IPR036291">
    <property type="entry name" value="NAD(P)-bd_dom_sf"/>
</dbReference>
<dbReference type="PANTHER" id="PTHR44229">
    <property type="entry name" value="15-HYDROXYPROSTAGLANDIN DEHYDROGENASE [NAD(+)]"/>
    <property type="match status" value="1"/>
</dbReference>
<dbReference type="InterPro" id="IPR002347">
    <property type="entry name" value="SDR_fam"/>
</dbReference>
<dbReference type="EMBL" id="JAWCUI010000015">
    <property type="protein sequence ID" value="KAL1898575.1"/>
    <property type="molecule type" value="Genomic_DNA"/>
</dbReference>
<sequence>MATATAPDLSSLKDTTVIITGGASGMGLATTLEWAAAGAYVTIADVLEDAGQQTAADLTAKGQHVTFVRCDVSDWSSATAAFKHAIAFGVNGGLDVAALFAGVVGDAGNLTDQVIAAKKATNSGDDPVCPRHVALEVNFRGLYETAWLALYYMQGAQSEGDNLSPTKSLILVGSLGSYTDSPPYSDYNAAKFGVRGLFRGLRHSTPSIGVSLSLLAPWWVDTPMVRSQMALYEKDGVEPGKGMTFTPMHHVVNAASRCAVDPVGMSGKAILVEPEGYMDFQDDEGGKWGGDVLAAAWQRSRAAGDRVS</sequence>
<comment type="caution">
    <text evidence="4">The sequence shown here is derived from an EMBL/GenBank/DDBJ whole genome shotgun (WGS) entry which is preliminary data.</text>
</comment>
<dbReference type="PRINTS" id="PR00081">
    <property type="entry name" value="GDHRDH"/>
</dbReference>
<dbReference type="Gene3D" id="3.40.50.720">
    <property type="entry name" value="NAD(P)-binding Rossmann-like Domain"/>
    <property type="match status" value="1"/>
</dbReference>
<comment type="similarity">
    <text evidence="1">Belongs to the short-chain dehydrogenases/reductases (SDR) family.</text>
</comment>
<protein>
    <submittedName>
        <fullName evidence="4">Uncharacterized protein</fullName>
    </submittedName>
</protein>
<dbReference type="Pfam" id="PF00106">
    <property type="entry name" value="adh_short"/>
    <property type="match status" value="1"/>
</dbReference>
<evidence type="ECO:0000256" key="1">
    <source>
        <dbReference type="ARBA" id="ARBA00006484"/>
    </source>
</evidence>
<keyword evidence="2" id="KW-0521">NADP</keyword>
<keyword evidence="5" id="KW-1185">Reference proteome</keyword>
<evidence type="ECO:0000256" key="3">
    <source>
        <dbReference type="ARBA" id="ARBA00023002"/>
    </source>
</evidence>
<dbReference type="Proteomes" id="UP001583186">
    <property type="component" value="Unassembled WGS sequence"/>
</dbReference>
<evidence type="ECO:0000313" key="5">
    <source>
        <dbReference type="Proteomes" id="UP001583186"/>
    </source>
</evidence>
<dbReference type="PANTHER" id="PTHR44229:SF4">
    <property type="entry name" value="15-HYDROXYPROSTAGLANDIN DEHYDROGENASE [NAD(+)]"/>
    <property type="match status" value="1"/>
</dbReference>
<evidence type="ECO:0000313" key="4">
    <source>
        <dbReference type="EMBL" id="KAL1898575.1"/>
    </source>
</evidence>
<dbReference type="SUPFAM" id="SSF51735">
    <property type="entry name" value="NAD(P)-binding Rossmann-fold domains"/>
    <property type="match status" value="1"/>
</dbReference>
<gene>
    <name evidence="4" type="ORF">Sste5346_003479</name>
</gene>
<proteinExistence type="inferred from homology"/>
<dbReference type="InterPro" id="IPR020904">
    <property type="entry name" value="Sc_DH/Rdtase_CS"/>
</dbReference>
<dbReference type="PROSITE" id="PS00061">
    <property type="entry name" value="ADH_SHORT"/>
    <property type="match status" value="1"/>
</dbReference>
<keyword evidence="3" id="KW-0560">Oxidoreductase</keyword>